<sequence>MQAELERLRAETAQLKSKDKGGLTLKVSEKGGLSLYGMDRFPVTLYKEQWLRILASAAEIEAFSRENDSKLKTKG</sequence>
<protein>
    <submittedName>
        <fullName evidence="1">Uncharacterized protein</fullName>
    </submittedName>
</protein>
<proteinExistence type="predicted"/>
<keyword evidence="2" id="KW-1185">Reference proteome</keyword>
<dbReference type="AlphaFoldDB" id="A0A4Q7Z2D2"/>
<dbReference type="RefSeq" id="WP_207231831.1">
    <property type="nucleotide sequence ID" value="NZ_SHKW01000001.1"/>
</dbReference>
<evidence type="ECO:0000313" key="1">
    <source>
        <dbReference type="EMBL" id="RZU43689.1"/>
    </source>
</evidence>
<comment type="caution">
    <text evidence="1">The sequence shown here is derived from an EMBL/GenBank/DDBJ whole genome shotgun (WGS) entry which is preliminary data.</text>
</comment>
<gene>
    <name evidence="1" type="ORF">BDD14_5386</name>
</gene>
<dbReference type="EMBL" id="SHKW01000001">
    <property type="protein sequence ID" value="RZU43689.1"/>
    <property type="molecule type" value="Genomic_DNA"/>
</dbReference>
<reference evidence="1 2" key="1">
    <citation type="submission" date="2019-02" db="EMBL/GenBank/DDBJ databases">
        <title>Genomic Encyclopedia of Archaeal and Bacterial Type Strains, Phase II (KMG-II): from individual species to whole genera.</title>
        <authorList>
            <person name="Goeker M."/>
        </authorList>
    </citation>
    <scope>NUCLEOTIDE SEQUENCE [LARGE SCALE GENOMIC DNA]</scope>
    <source>
        <strain evidence="1 2">DSM 18101</strain>
    </source>
</reference>
<accession>A0A4Q7Z2D2</accession>
<name>A0A4Q7Z2D2_9BACT</name>
<organism evidence="1 2">
    <name type="scientific">Edaphobacter modestus</name>
    <dbReference type="NCBI Taxonomy" id="388466"/>
    <lineage>
        <taxon>Bacteria</taxon>
        <taxon>Pseudomonadati</taxon>
        <taxon>Acidobacteriota</taxon>
        <taxon>Terriglobia</taxon>
        <taxon>Terriglobales</taxon>
        <taxon>Acidobacteriaceae</taxon>
        <taxon>Edaphobacter</taxon>
    </lineage>
</organism>
<evidence type="ECO:0000313" key="2">
    <source>
        <dbReference type="Proteomes" id="UP000292958"/>
    </source>
</evidence>
<dbReference type="Proteomes" id="UP000292958">
    <property type="component" value="Unassembled WGS sequence"/>
</dbReference>